<evidence type="ECO:0000313" key="8">
    <source>
        <dbReference type="Proteomes" id="UP000215861"/>
    </source>
</evidence>
<dbReference type="PROSITE" id="PS50883">
    <property type="entry name" value="EAL"/>
    <property type="match status" value="1"/>
</dbReference>
<evidence type="ECO:0000256" key="1">
    <source>
        <dbReference type="ARBA" id="ARBA00001946"/>
    </source>
</evidence>
<comment type="subcellular location">
    <subcellularLocation>
        <location evidence="2">Cell inner membrane</location>
    </subcellularLocation>
</comment>
<evidence type="ECO:0000256" key="2">
    <source>
        <dbReference type="ARBA" id="ARBA00004533"/>
    </source>
</evidence>
<dbReference type="InterPro" id="IPR035965">
    <property type="entry name" value="PAS-like_dom_sf"/>
</dbReference>
<evidence type="ECO:0000259" key="5">
    <source>
        <dbReference type="PROSITE" id="PS50883"/>
    </source>
</evidence>
<dbReference type="PANTHER" id="PTHR44757">
    <property type="entry name" value="DIGUANYLATE CYCLASE DGCP"/>
    <property type="match status" value="1"/>
</dbReference>
<dbReference type="InterPro" id="IPR000014">
    <property type="entry name" value="PAS"/>
</dbReference>
<dbReference type="CDD" id="cd01949">
    <property type="entry name" value="GGDEF"/>
    <property type="match status" value="1"/>
</dbReference>
<evidence type="ECO:0000259" key="6">
    <source>
        <dbReference type="PROSITE" id="PS50887"/>
    </source>
</evidence>
<dbReference type="Proteomes" id="UP000215861">
    <property type="component" value="Unassembled WGS sequence"/>
</dbReference>
<feature type="domain" description="PAS" evidence="3">
    <location>
        <begin position="19"/>
        <end position="56"/>
    </location>
</feature>
<dbReference type="Gene3D" id="3.30.70.270">
    <property type="match status" value="1"/>
</dbReference>
<evidence type="ECO:0000313" key="7">
    <source>
        <dbReference type="EMBL" id="PAA05382.1"/>
    </source>
</evidence>
<dbReference type="SMART" id="SM00267">
    <property type="entry name" value="GGDEF"/>
    <property type="match status" value="1"/>
</dbReference>
<dbReference type="SUPFAM" id="SSF141868">
    <property type="entry name" value="EAL domain-like"/>
    <property type="match status" value="1"/>
</dbReference>
<dbReference type="Pfam" id="PF00990">
    <property type="entry name" value="GGDEF"/>
    <property type="match status" value="1"/>
</dbReference>
<dbReference type="Gene3D" id="3.20.20.450">
    <property type="entry name" value="EAL domain"/>
    <property type="match status" value="1"/>
</dbReference>
<dbReference type="SMART" id="SM00086">
    <property type="entry name" value="PAC"/>
    <property type="match status" value="1"/>
</dbReference>
<feature type="domain" description="GGDEF" evidence="6">
    <location>
        <begin position="157"/>
        <end position="289"/>
    </location>
</feature>
<dbReference type="InterPro" id="IPR029787">
    <property type="entry name" value="Nucleotide_cyclase"/>
</dbReference>
<dbReference type="InterPro" id="IPR001610">
    <property type="entry name" value="PAC"/>
</dbReference>
<protein>
    <submittedName>
        <fullName evidence="7">GGDEF domain-containing protein</fullName>
    </submittedName>
</protein>
<feature type="domain" description="PAC" evidence="4">
    <location>
        <begin position="73"/>
        <end position="125"/>
    </location>
</feature>
<dbReference type="SUPFAM" id="SSF55073">
    <property type="entry name" value="Nucleotide cyclase"/>
    <property type="match status" value="1"/>
</dbReference>
<gene>
    <name evidence="7" type="ORF">CJU81_21720</name>
</gene>
<dbReference type="InterPro" id="IPR000160">
    <property type="entry name" value="GGDEF_dom"/>
</dbReference>
<dbReference type="NCBIfam" id="TIGR00254">
    <property type="entry name" value="GGDEF"/>
    <property type="match status" value="1"/>
</dbReference>
<dbReference type="CDD" id="cd00130">
    <property type="entry name" value="PAS"/>
    <property type="match status" value="1"/>
</dbReference>
<reference evidence="7 8" key="1">
    <citation type="submission" date="2017-08" db="EMBL/GenBank/DDBJ databases">
        <title>Genomic and metabolic characterisation of spoilage-associated Pseudomonas species.</title>
        <authorList>
            <person name="Stanborough T."/>
            <person name="Fegan N."/>
            <person name="Powell S.M."/>
            <person name="Singh T."/>
            <person name="Tamplin M.L."/>
            <person name="Chandry P.S."/>
        </authorList>
    </citation>
    <scope>NUCLEOTIDE SEQUENCE [LARGE SCALE GENOMIC DNA]</scope>
    <source>
        <strain evidence="7 8">F1801</strain>
    </source>
</reference>
<dbReference type="GO" id="GO:0003824">
    <property type="term" value="F:catalytic activity"/>
    <property type="evidence" value="ECO:0007669"/>
    <property type="project" value="UniProtKB-ARBA"/>
</dbReference>
<comment type="cofactor">
    <cofactor evidence="1">
        <name>Mg(2+)</name>
        <dbReference type="ChEBI" id="CHEBI:18420"/>
    </cofactor>
</comment>
<dbReference type="PROSITE" id="PS50887">
    <property type="entry name" value="GGDEF"/>
    <property type="match status" value="1"/>
</dbReference>
<organism evidence="7 8">
    <name type="scientific">Pseudomonas fragi</name>
    <dbReference type="NCBI Taxonomy" id="296"/>
    <lineage>
        <taxon>Bacteria</taxon>
        <taxon>Pseudomonadati</taxon>
        <taxon>Pseudomonadota</taxon>
        <taxon>Gammaproteobacteria</taxon>
        <taxon>Pseudomonadales</taxon>
        <taxon>Pseudomonadaceae</taxon>
        <taxon>Pseudomonas</taxon>
    </lineage>
</organism>
<sequence length="561" mass="63053">MSQGYRAAVDAAAIFSETDMAGNITYVNEQFCAISGYSAHELIGQNHRILNSSLHPPEFFAELWKTISCGKVWKGEICNIRKDGTLYWVESTIVATYDGKANVRKYVSIRFDVTEKRKLMEVLQWRADHDVLTGLPNRSLLNDRFKQSVAATHRNHSSLAVCILDLDGFKLINDRYGHAIGDRLLVEVSERLKKNIRGEDTVARLGGDEFVILLGLLNTNELEMAMERILTSISLAYTIDGIELNISASIGVTLYPKDDADIDSLLRHADQAMYRAKLRGRNCFHLFNMLLDNEARTAFETVVLVSKALRNEELCLHYQPKINLSSGTVTGYEALLRWQHPQEGIIYPQNFIPFVEQTNLIVDIGNWVIEQALTQISRWAEVGQTWGVAVNIAALHFQREDFVENLKDLLSRFPNSAPQLLDIEIVESVMLENIPLVVKNINDCKKLGVTFSLDDFGTGYSSLSYLKKLETQSIKIDQSFIRGILVDKNSLLLTIAIIGLAKSFNREVIAEGVESVEQAKLLMRLGCDSAQGYSFAKPMPVEDVIGWAEQFVPIHLSMSSE</sequence>
<dbReference type="RefSeq" id="WP_095038203.1">
    <property type="nucleotide sequence ID" value="NZ_CP129917.1"/>
</dbReference>
<dbReference type="InterPro" id="IPR001633">
    <property type="entry name" value="EAL_dom"/>
</dbReference>
<evidence type="ECO:0000259" key="3">
    <source>
        <dbReference type="PROSITE" id="PS50112"/>
    </source>
</evidence>
<dbReference type="PANTHER" id="PTHR44757:SF2">
    <property type="entry name" value="BIOFILM ARCHITECTURE MAINTENANCE PROTEIN MBAA"/>
    <property type="match status" value="1"/>
</dbReference>
<dbReference type="SUPFAM" id="SSF55785">
    <property type="entry name" value="PYP-like sensor domain (PAS domain)"/>
    <property type="match status" value="1"/>
</dbReference>
<dbReference type="PROSITE" id="PS50113">
    <property type="entry name" value="PAC"/>
    <property type="match status" value="1"/>
</dbReference>
<comment type="caution">
    <text evidence="7">The sequence shown here is derived from an EMBL/GenBank/DDBJ whole genome shotgun (WGS) entry which is preliminary data.</text>
</comment>
<dbReference type="InterPro" id="IPR052155">
    <property type="entry name" value="Biofilm_reg_signaling"/>
</dbReference>
<dbReference type="AlphaFoldDB" id="A0A267A0U6"/>
<dbReference type="CDD" id="cd01948">
    <property type="entry name" value="EAL"/>
    <property type="match status" value="1"/>
</dbReference>
<accession>A0A267A0U6</accession>
<dbReference type="Pfam" id="PF00563">
    <property type="entry name" value="EAL"/>
    <property type="match status" value="1"/>
</dbReference>
<dbReference type="SMART" id="SM00052">
    <property type="entry name" value="EAL"/>
    <property type="match status" value="1"/>
</dbReference>
<dbReference type="Pfam" id="PF13426">
    <property type="entry name" value="PAS_9"/>
    <property type="match status" value="1"/>
</dbReference>
<proteinExistence type="predicted"/>
<dbReference type="SMART" id="SM00091">
    <property type="entry name" value="PAS"/>
    <property type="match status" value="1"/>
</dbReference>
<dbReference type="InterPro" id="IPR035919">
    <property type="entry name" value="EAL_sf"/>
</dbReference>
<dbReference type="FunFam" id="3.30.70.270:FF:000001">
    <property type="entry name" value="Diguanylate cyclase domain protein"/>
    <property type="match status" value="1"/>
</dbReference>
<dbReference type="Gene3D" id="3.30.450.20">
    <property type="entry name" value="PAS domain"/>
    <property type="match status" value="1"/>
</dbReference>
<dbReference type="GO" id="GO:0005886">
    <property type="term" value="C:plasma membrane"/>
    <property type="evidence" value="ECO:0007669"/>
    <property type="project" value="UniProtKB-SubCell"/>
</dbReference>
<name>A0A267A0U6_PSEFR</name>
<dbReference type="PROSITE" id="PS50112">
    <property type="entry name" value="PAS"/>
    <property type="match status" value="1"/>
</dbReference>
<dbReference type="EMBL" id="NQKQ01000034">
    <property type="protein sequence ID" value="PAA05382.1"/>
    <property type="molecule type" value="Genomic_DNA"/>
</dbReference>
<dbReference type="NCBIfam" id="TIGR00229">
    <property type="entry name" value="sensory_box"/>
    <property type="match status" value="1"/>
</dbReference>
<dbReference type="OrthoDB" id="9804951at2"/>
<evidence type="ECO:0000259" key="4">
    <source>
        <dbReference type="PROSITE" id="PS50113"/>
    </source>
</evidence>
<dbReference type="InterPro" id="IPR043128">
    <property type="entry name" value="Rev_trsase/Diguanyl_cyclase"/>
</dbReference>
<feature type="domain" description="EAL" evidence="5">
    <location>
        <begin position="298"/>
        <end position="552"/>
    </location>
</feature>
<dbReference type="InterPro" id="IPR000700">
    <property type="entry name" value="PAS-assoc_C"/>
</dbReference>